<evidence type="ECO:0000256" key="2">
    <source>
        <dbReference type="ARBA" id="ARBA00022971"/>
    </source>
</evidence>
<evidence type="ECO:0000313" key="5">
    <source>
        <dbReference type="Proteomes" id="UP000467349"/>
    </source>
</evidence>
<keyword evidence="2" id="KW-0184">Conjugation</keyword>
<protein>
    <submittedName>
        <fullName evidence="4">Nickase</fullName>
    </submittedName>
</protein>
<accession>A0A7X2XLS3</accession>
<dbReference type="Pfam" id="PF03389">
    <property type="entry name" value="MobA_MobL"/>
    <property type="match status" value="1"/>
</dbReference>
<dbReference type="EMBL" id="WNHU01000183">
    <property type="protein sequence ID" value="MTV44272.1"/>
    <property type="molecule type" value="Genomic_DNA"/>
</dbReference>
<comment type="similarity">
    <text evidence="1">Belongs to the MobA/MobL family.</text>
</comment>
<dbReference type="Proteomes" id="UP000467349">
    <property type="component" value="Unassembled WGS sequence"/>
</dbReference>
<evidence type="ECO:0000259" key="3">
    <source>
        <dbReference type="Pfam" id="PF03389"/>
    </source>
</evidence>
<reference evidence="4 5" key="1">
    <citation type="submission" date="2019-11" db="EMBL/GenBank/DDBJ databases">
        <title>Growth characteristics of pneumococcus vary with the chemical composition of the capsule and with environmental conditions.</title>
        <authorList>
            <person name="Tothpal A."/>
            <person name="Desobry K."/>
            <person name="Joshi S."/>
            <person name="Wyllie A.L."/>
            <person name="Weinberger D.M."/>
        </authorList>
    </citation>
    <scope>NUCLEOTIDE SEQUENCE [LARGE SCALE GENOMIC DNA]</scope>
    <source>
        <strain evidence="5">pnumococcus09N</strain>
    </source>
</reference>
<name>A0A7X2XLS3_STREE</name>
<proteinExistence type="inferred from homology"/>
<gene>
    <name evidence="4" type="ORF">GM545_11965</name>
</gene>
<dbReference type="AlphaFoldDB" id="A0A7X2XLS3"/>
<evidence type="ECO:0000313" key="4">
    <source>
        <dbReference type="EMBL" id="MTV44272.1"/>
    </source>
</evidence>
<evidence type="ECO:0000256" key="1">
    <source>
        <dbReference type="ARBA" id="ARBA00010873"/>
    </source>
</evidence>
<comment type="caution">
    <text evidence="4">The sequence shown here is derived from an EMBL/GenBank/DDBJ whole genome shotgun (WGS) entry which is preliminary data.</text>
</comment>
<organism evidence="4 5">
    <name type="scientific">Streptococcus pneumoniae</name>
    <dbReference type="NCBI Taxonomy" id="1313"/>
    <lineage>
        <taxon>Bacteria</taxon>
        <taxon>Bacillati</taxon>
        <taxon>Bacillota</taxon>
        <taxon>Bacilli</taxon>
        <taxon>Lactobacillales</taxon>
        <taxon>Streptococcaceae</taxon>
        <taxon>Streptococcus</taxon>
    </lineage>
</organism>
<feature type="non-terminal residue" evidence="4">
    <location>
        <position position="1"/>
    </location>
</feature>
<dbReference type="InterPro" id="IPR005053">
    <property type="entry name" value="MobA_MobL"/>
</dbReference>
<sequence length="283" mass="33814">RKVELTTWNDTGNVEQWRENFSDLCNKYLERAGAEKRVDHRSFKRQNSDYLPTIHLGSAASAMERKGIETDKGNYNREIRKYNQLVKTIKEEIKTLKGWIGNLLDNLSTAYEKFKDIERDKVIDNPKLFNLTNYLLTYSEIQKEKSKYLKGYAKTNKEKYDFKKLTSAYSYLRKNNIETIGQLQTKIETLKSNSYRLNKKAKTIHKEMEDVEKKILYYEIYKAKKEVYEEYQKKNIFTKEAFYNKHKKDIDQYKVVSGKLKKLLSDKEKLSPKKWNEEKILLM</sequence>
<dbReference type="Gene3D" id="3.30.930.30">
    <property type="match status" value="1"/>
</dbReference>
<feature type="domain" description="MobA/MobL protein" evidence="3">
    <location>
        <begin position="2"/>
        <end position="66"/>
    </location>
</feature>